<feature type="region of interest" description="Disordered" evidence="10">
    <location>
        <begin position="396"/>
        <end position="438"/>
    </location>
</feature>
<dbReference type="SMART" id="SM00165">
    <property type="entry name" value="UBA"/>
    <property type="match status" value="1"/>
</dbReference>
<dbReference type="PROSITE" id="PS50127">
    <property type="entry name" value="UBC_2"/>
    <property type="match status" value="1"/>
</dbReference>
<dbReference type="InterPro" id="IPR038375">
    <property type="entry name" value="NDUFAF7_sf"/>
</dbReference>
<dbReference type="SUPFAM" id="SSF54495">
    <property type="entry name" value="UBC-like"/>
    <property type="match status" value="1"/>
</dbReference>
<evidence type="ECO:0000256" key="5">
    <source>
        <dbReference type="ARBA" id="ARBA00022679"/>
    </source>
</evidence>
<keyword evidence="4" id="KW-0489">Methyltransferase</keyword>
<dbReference type="Gene3D" id="3.10.110.10">
    <property type="entry name" value="Ubiquitin Conjugating Enzyme"/>
    <property type="match status" value="1"/>
</dbReference>
<dbReference type="PROSITE" id="PS50030">
    <property type="entry name" value="UBA"/>
    <property type="match status" value="1"/>
</dbReference>
<dbReference type="AlphaFoldDB" id="A0A3M7L7Z0"/>
<evidence type="ECO:0000313" key="13">
    <source>
        <dbReference type="EMBL" id="RMZ57606.1"/>
    </source>
</evidence>
<evidence type="ECO:0000259" key="12">
    <source>
        <dbReference type="PROSITE" id="PS50127"/>
    </source>
</evidence>
<dbReference type="PROSITE" id="PS00183">
    <property type="entry name" value="UBC_1"/>
    <property type="match status" value="1"/>
</dbReference>
<feature type="domain" description="UBA" evidence="11">
    <location>
        <begin position="626"/>
        <end position="666"/>
    </location>
</feature>
<organism evidence="13 14">
    <name type="scientific">Auxenochlorella protothecoides</name>
    <name type="common">Green microalga</name>
    <name type="synonym">Chlorella protothecoides</name>
    <dbReference type="NCBI Taxonomy" id="3075"/>
    <lineage>
        <taxon>Eukaryota</taxon>
        <taxon>Viridiplantae</taxon>
        <taxon>Chlorophyta</taxon>
        <taxon>core chlorophytes</taxon>
        <taxon>Trebouxiophyceae</taxon>
        <taxon>Chlorellales</taxon>
        <taxon>Chlorellaceae</taxon>
        <taxon>Auxenochlorella</taxon>
    </lineage>
</organism>
<dbReference type="GO" id="GO:0032259">
    <property type="term" value="P:methylation"/>
    <property type="evidence" value="ECO:0007669"/>
    <property type="project" value="UniProtKB-KW"/>
</dbReference>
<feature type="active site" description="Glycyl thioester intermediate" evidence="9">
    <location>
        <position position="561"/>
    </location>
</feature>
<dbReference type="InterPro" id="IPR003788">
    <property type="entry name" value="NDUFAF7"/>
</dbReference>
<evidence type="ECO:0000256" key="2">
    <source>
        <dbReference type="ARBA" id="ARBA00005891"/>
    </source>
</evidence>
<feature type="compositionally biased region" description="Gly residues" evidence="10">
    <location>
        <begin position="408"/>
        <end position="420"/>
    </location>
</feature>
<evidence type="ECO:0000313" key="14">
    <source>
        <dbReference type="Proteomes" id="UP000279271"/>
    </source>
</evidence>
<dbReference type="GO" id="GO:0035243">
    <property type="term" value="F:protein-arginine omega-N symmetric methyltransferase activity"/>
    <property type="evidence" value="ECO:0007669"/>
    <property type="project" value="UniProtKB-EC"/>
</dbReference>
<dbReference type="EMBL" id="QOKY01000126">
    <property type="protein sequence ID" value="RMZ57606.1"/>
    <property type="molecule type" value="Genomic_DNA"/>
</dbReference>
<dbReference type="Pfam" id="PF00179">
    <property type="entry name" value="UQ_con"/>
    <property type="match status" value="1"/>
</dbReference>
<dbReference type="SMART" id="SM00212">
    <property type="entry name" value="UBCc"/>
    <property type="match status" value="1"/>
</dbReference>
<feature type="domain" description="UBC core" evidence="12">
    <location>
        <begin position="454"/>
        <end position="623"/>
    </location>
</feature>
<reference evidence="14" key="1">
    <citation type="journal article" date="2018" name="Algal Res.">
        <title>Characterization of plant carbon substrate utilization by Auxenochlorella protothecoides.</title>
        <authorList>
            <person name="Vogler B.W."/>
            <person name="Starkenburg S.R."/>
            <person name="Sudasinghe N."/>
            <person name="Schambach J.Y."/>
            <person name="Rollin J.A."/>
            <person name="Pattathil S."/>
            <person name="Barry A.N."/>
        </authorList>
    </citation>
    <scope>NUCLEOTIDE SEQUENCE [LARGE SCALE GENOMIC DNA]</scope>
    <source>
        <strain evidence="14">UTEX 25</strain>
    </source>
</reference>
<evidence type="ECO:0000256" key="4">
    <source>
        <dbReference type="ARBA" id="ARBA00022603"/>
    </source>
</evidence>
<accession>A0A3M7L7Z0</accession>
<keyword evidence="7" id="KW-0496">Mitochondrion</keyword>
<dbReference type="InterPro" id="IPR016135">
    <property type="entry name" value="UBQ-conjugating_enzyme/RWD"/>
</dbReference>
<dbReference type="InterPro" id="IPR015940">
    <property type="entry name" value="UBA"/>
</dbReference>
<comment type="caution">
    <text evidence="13">The sequence shown here is derived from an EMBL/GenBank/DDBJ whole genome shotgun (WGS) entry which is preliminary data.</text>
</comment>
<dbReference type="SUPFAM" id="SSF46934">
    <property type="entry name" value="UBA-like"/>
    <property type="match status" value="1"/>
</dbReference>
<evidence type="ECO:0000256" key="9">
    <source>
        <dbReference type="PROSITE-ProRule" id="PRU10133"/>
    </source>
</evidence>
<dbReference type="SUPFAM" id="SSF53335">
    <property type="entry name" value="S-adenosyl-L-methionine-dependent methyltransferases"/>
    <property type="match status" value="1"/>
</dbReference>
<evidence type="ECO:0000256" key="10">
    <source>
        <dbReference type="SAM" id="MobiDB-lite"/>
    </source>
</evidence>
<gene>
    <name evidence="13" type="ORF">APUTEX25_001806</name>
</gene>
<comment type="subcellular location">
    <subcellularLocation>
        <location evidence="1">Mitochondrion</location>
    </subcellularLocation>
</comment>
<dbReference type="InterPro" id="IPR000608">
    <property type="entry name" value="UBC"/>
</dbReference>
<dbReference type="GO" id="GO:0005739">
    <property type="term" value="C:mitochondrion"/>
    <property type="evidence" value="ECO:0007669"/>
    <property type="project" value="UniProtKB-SubCell"/>
</dbReference>
<comment type="similarity">
    <text evidence="2">Belongs to the NDUFAF7 family.</text>
</comment>
<sequence length="667" mass="70699">MGGPARMLGNQGYVDVNIFETLVSMKSGLWEGCGVHQTTRRPPAGHPYVEGCRARPATRTVTSDGNDSTEGHIISIDRSGLYAPDDHTVEGVEKEVETAMARHLKTLIKFRSGPITLAEYMSEVLTNPTAGYYINRDVFGTAGDFITSPEISQMFGEMVGIWCVSTWMQMGSPPRLRIVEMGPGRGTLMADLLRGTAAFPTFHSAIQVDLVEVSPALQALQARALRCGGGGHGDAPGPSRLVPGRPGVAVAWHRSLDGVPQDLPTLFIGHEFIDALPVHQFQKTGRWARWRGTLARTLTDGPYEASLAAIARHRFRPLLQAPGSADLSARVDFSALRQAARGAGQGVACHGPLTQASFLLGLGMGARLEALLRGADAGQARDLVAGFRRLVGVEGPRMSREAEDAGAAAGGGEARGGAAGAAGHPGPTEGAEGEEEEGMGVSYKAMCISSSDLPVPAPFDKEITDIRRDTASGVTISPTGDNIRELVGCLRGPPDTPYAGGYFYVSITLGTGMRMASCPGINARAVYTGKENQQHPFAPPKMRFQNKVWHPNVSSANGAICLDILKDQWSPAMTLKTALLSLQSLLSSPQPDDPQDAVVARQCLTDPAEFQRTARLWTESFAQERRADAAKLGRLTDMGFDRGAAEAALLAAGGDENAALEALLGGG</sequence>
<dbReference type="Gene3D" id="3.40.50.12710">
    <property type="match status" value="2"/>
</dbReference>
<evidence type="ECO:0000259" key="11">
    <source>
        <dbReference type="PROSITE" id="PS50030"/>
    </source>
</evidence>
<proteinExistence type="inferred from homology"/>
<dbReference type="GO" id="GO:0032981">
    <property type="term" value="P:mitochondrial respiratory chain complex I assembly"/>
    <property type="evidence" value="ECO:0007669"/>
    <property type="project" value="TreeGrafter"/>
</dbReference>
<keyword evidence="5" id="KW-0808">Transferase</keyword>
<dbReference type="EC" id="2.1.1.320" evidence="3"/>
<evidence type="ECO:0000256" key="1">
    <source>
        <dbReference type="ARBA" id="ARBA00004173"/>
    </source>
</evidence>
<dbReference type="InterPro" id="IPR029063">
    <property type="entry name" value="SAM-dependent_MTases_sf"/>
</dbReference>
<dbReference type="Pfam" id="PF00627">
    <property type="entry name" value="UBA"/>
    <property type="match status" value="1"/>
</dbReference>
<dbReference type="Pfam" id="PF02636">
    <property type="entry name" value="Methyltransf_28"/>
    <property type="match status" value="2"/>
</dbReference>
<dbReference type="PANTHER" id="PTHR12049">
    <property type="entry name" value="PROTEIN ARGININE METHYLTRANSFERASE NDUFAF7, MITOCHONDRIAL"/>
    <property type="match status" value="1"/>
</dbReference>
<dbReference type="Proteomes" id="UP000279271">
    <property type="component" value="Unassembled WGS sequence"/>
</dbReference>
<dbReference type="PANTHER" id="PTHR12049:SF7">
    <property type="entry name" value="PROTEIN ARGININE METHYLTRANSFERASE NDUFAF7, MITOCHONDRIAL"/>
    <property type="match status" value="1"/>
</dbReference>
<comment type="catalytic activity">
    <reaction evidence="8">
        <text>L-arginyl-[protein] + 2 S-adenosyl-L-methionine = N(omega),N(omega)'-dimethyl-L-arginyl-[protein] + 2 S-adenosyl-L-homocysteine + 2 H(+)</text>
        <dbReference type="Rhea" id="RHEA:48108"/>
        <dbReference type="Rhea" id="RHEA-COMP:10532"/>
        <dbReference type="Rhea" id="RHEA-COMP:11992"/>
        <dbReference type="ChEBI" id="CHEBI:15378"/>
        <dbReference type="ChEBI" id="CHEBI:29965"/>
        <dbReference type="ChEBI" id="CHEBI:57856"/>
        <dbReference type="ChEBI" id="CHEBI:59789"/>
        <dbReference type="ChEBI" id="CHEBI:88221"/>
        <dbReference type="EC" id="2.1.1.320"/>
    </reaction>
</comment>
<evidence type="ECO:0000256" key="6">
    <source>
        <dbReference type="ARBA" id="ARBA00022786"/>
    </source>
</evidence>
<dbReference type="Gene3D" id="1.10.8.10">
    <property type="entry name" value="DNA helicase RuvA subunit, C-terminal domain"/>
    <property type="match status" value="1"/>
</dbReference>
<dbReference type="InterPro" id="IPR023313">
    <property type="entry name" value="UBQ-conjugating_AS"/>
</dbReference>
<evidence type="ECO:0000256" key="3">
    <source>
        <dbReference type="ARBA" id="ARBA00011935"/>
    </source>
</evidence>
<keyword evidence="6" id="KW-0833">Ubl conjugation pathway</keyword>
<protein>
    <recommendedName>
        <fullName evidence="3">type II protein arginine methyltransferase</fullName>
        <ecNumber evidence="3">2.1.1.320</ecNumber>
    </recommendedName>
</protein>
<evidence type="ECO:0000256" key="8">
    <source>
        <dbReference type="ARBA" id="ARBA00048612"/>
    </source>
</evidence>
<dbReference type="InterPro" id="IPR009060">
    <property type="entry name" value="UBA-like_sf"/>
</dbReference>
<feature type="compositionally biased region" description="Low complexity" evidence="10">
    <location>
        <begin position="421"/>
        <end position="430"/>
    </location>
</feature>
<evidence type="ECO:0000256" key="7">
    <source>
        <dbReference type="ARBA" id="ARBA00023128"/>
    </source>
</evidence>
<name>A0A3M7L7Z0_AUXPR</name>